<feature type="region of interest" description="Disordered" evidence="1">
    <location>
        <begin position="294"/>
        <end position="314"/>
    </location>
</feature>
<feature type="compositionally biased region" description="Basic and acidic residues" evidence="1">
    <location>
        <begin position="422"/>
        <end position="432"/>
    </location>
</feature>
<organism evidence="2">
    <name type="scientific">Brachypodium distachyon</name>
    <name type="common">Purple false brome</name>
    <name type="synonym">Trachynia distachya</name>
    <dbReference type="NCBI Taxonomy" id="15368"/>
    <lineage>
        <taxon>Eukaryota</taxon>
        <taxon>Viridiplantae</taxon>
        <taxon>Streptophyta</taxon>
        <taxon>Embryophyta</taxon>
        <taxon>Tracheophyta</taxon>
        <taxon>Spermatophyta</taxon>
        <taxon>Magnoliopsida</taxon>
        <taxon>Liliopsida</taxon>
        <taxon>Poales</taxon>
        <taxon>Poaceae</taxon>
        <taxon>BOP clade</taxon>
        <taxon>Pooideae</taxon>
        <taxon>Stipodae</taxon>
        <taxon>Brachypodieae</taxon>
        <taxon>Brachypodium</taxon>
    </lineage>
</organism>
<dbReference type="OrthoDB" id="721195at2759"/>
<protein>
    <submittedName>
        <fullName evidence="2 3">Uncharacterized protein</fullName>
    </submittedName>
</protein>
<reference evidence="2" key="2">
    <citation type="submission" date="2017-06" db="EMBL/GenBank/DDBJ databases">
        <title>WGS assembly of Brachypodium distachyon.</title>
        <authorList>
            <consortium name="The International Brachypodium Initiative"/>
            <person name="Lucas S."/>
            <person name="Harmon-Smith M."/>
            <person name="Lail K."/>
            <person name="Tice H."/>
            <person name="Grimwood J."/>
            <person name="Bruce D."/>
            <person name="Barry K."/>
            <person name="Shu S."/>
            <person name="Lindquist E."/>
            <person name="Wang M."/>
            <person name="Pitluck S."/>
            <person name="Vogel J.P."/>
            <person name="Garvin D.F."/>
            <person name="Mockler T.C."/>
            <person name="Schmutz J."/>
            <person name="Rokhsar D."/>
            <person name="Bevan M.W."/>
        </authorList>
    </citation>
    <scope>NUCLEOTIDE SEQUENCE</scope>
    <source>
        <strain evidence="2">Bd21</strain>
    </source>
</reference>
<name>A0A0Q3KY56_BRADI</name>
<feature type="compositionally biased region" description="Basic and acidic residues" evidence="1">
    <location>
        <begin position="184"/>
        <end position="196"/>
    </location>
</feature>
<keyword evidence="4" id="KW-1185">Reference proteome</keyword>
<reference evidence="2 3" key="1">
    <citation type="journal article" date="2010" name="Nature">
        <title>Genome sequencing and analysis of the model grass Brachypodium distachyon.</title>
        <authorList>
            <consortium name="International Brachypodium Initiative"/>
        </authorList>
    </citation>
    <scope>NUCLEOTIDE SEQUENCE [LARGE SCALE GENOMIC DNA]</scope>
    <source>
        <strain evidence="2 3">Bd21</strain>
    </source>
</reference>
<evidence type="ECO:0000256" key="1">
    <source>
        <dbReference type="SAM" id="MobiDB-lite"/>
    </source>
</evidence>
<dbReference type="ExpressionAtlas" id="A0A0Q3KY56">
    <property type="expression patterns" value="baseline and differential"/>
</dbReference>
<dbReference type="Gramene" id="KQK16105">
    <property type="protein sequence ID" value="KQK16105"/>
    <property type="gene ID" value="BRADI_1g26765v3"/>
</dbReference>
<reference evidence="3" key="3">
    <citation type="submission" date="2018-08" db="UniProtKB">
        <authorList>
            <consortium name="EnsemblPlants"/>
        </authorList>
    </citation>
    <scope>IDENTIFICATION</scope>
    <source>
        <strain evidence="3">cv. Bd21</strain>
    </source>
</reference>
<feature type="region of interest" description="Disordered" evidence="1">
    <location>
        <begin position="162"/>
        <end position="196"/>
    </location>
</feature>
<dbReference type="InParanoid" id="A0A0Q3KY56"/>
<feature type="region of interest" description="Disordered" evidence="1">
    <location>
        <begin position="421"/>
        <end position="444"/>
    </location>
</feature>
<dbReference type="AlphaFoldDB" id="A0A0Q3KY56"/>
<feature type="region of interest" description="Disordered" evidence="1">
    <location>
        <begin position="489"/>
        <end position="510"/>
    </location>
</feature>
<gene>
    <name evidence="2" type="ORF">BRADI_1g26765v3</name>
</gene>
<dbReference type="EnsemblPlants" id="KQK16105">
    <property type="protein sequence ID" value="KQK16105"/>
    <property type="gene ID" value="BRADI_1g26765v3"/>
</dbReference>
<proteinExistence type="predicted"/>
<dbReference type="FunCoup" id="A0A0Q3KY56">
    <property type="interactions" value="1"/>
</dbReference>
<dbReference type="EMBL" id="CM000880">
    <property type="protein sequence ID" value="KQK16105.2"/>
    <property type="molecule type" value="Genomic_DNA"/>
</dbReference>
<accession>A0A0Q3KY56</accession>
<dbReference type="Proteomes" id="UP000008810">
    <property type="component" value="Chromosome 1"/>
</dbReference>
<evidence type="ECO:0000313" key="3">
    <source>
        <dbReference type="EnsemblPlants" id="KQK16105"/>
    </source>
</evidence>
<sequence>MNNVGIDDPVSLHNQRGAKNTCQAGINISSIKTTQRGARAVRSTLLDGSHLRQSAFVKHLGEPLQRSLRRAALADGLAAHISHHGGLLPRLPPLLAAAHQGLHRPLQLRCLDKVVPLPVHLERHRDAHVGHELERVEVLLRVQRPRRHGHAVPQALQHRVPPAVGHEPAHGGMRQDLLLRRPRRPDEDPTRRPLQEPLREELVQVRVRRVLRPVRRAGARVRAGRASEDPQEAVGAAPLERRADLNYLCRLKPAHAPEAEEHHRRPWLRVEPGDARVRRPGGGFLLATTATEREHGADGVHGRRGASGHGATFGDGRERARLELVRGVRDDPRGVHEALPEAHEPRVVGALLVHHGARHPLVRYRRQPGHVHDSSLHFLELHGHRLVEHGQVEHEREHGARGRHEHVGGHAEVLGHVHHGRREQVEHERGDGAGHAGHGVPDARRVELDVPRDELLDSGSVGGGLDGGEAVDADVEARGRLAADVRLDLGGGRGGGRAHHEERDGEGAAAAEEDALAGLEHGHEVPRAPLREENQRGWRRHRSVDSLLVCRCLTACRTVLNWLIQQGLL</sequence>
<evidence type="ECO:0000313" key="4">
    <source>
        <dbReference type="Proteomes" id="UP000008810"/>
    </source>
</evidence>
<evidence type="ECO:0000313" key="2">
    <source>
        <dbReference type="EMBL" id="KQK16105.2"/>
    </source>
</evidence>